<evidence type="ECO:0000313" key="15">
    <source>
        <dbReference type="Proteomes" id="UP000010798"/>
    </source>
</evidence>
<dbReference type="InterPro" id="IPR035518">
    <property type="entry name" value="DPG_synthase"/>
</dbReference>
<evidence type="ECO:0000256" key="1">
    <source>
        <dbReference type="ARBA" id="ARBA00004389"/>
    </source>
</evidence>
<dbReference type="PANTHER" id="PTHR10859">
    <property type="entry name" value="GLYCOSYL TRANSFERASE"/>
    <property type="match status" value="1"/>
</dbReference>
<evidence type="ECO:0000256" key="6">
    <source>
        <dbReference type="ARBA" id="ARBA00022679"/>
    </source>
</evidence>
<dbReference type="GO" id="GO:0006487">
    <property type="term" value="P:protein N-linked glycosylation"/>
    <property type="evidence" value="ECO:0007669"/>
    <property type="project" value="TreeGrafter"/>
</dbReference>
<keyword evidence="15" id="KW-1185">Reference proteome</keyword>
<dbReference type="InterPro" id="IPR029044">
    <property type="entry name" value="Nucleotide-diphossugar_trans"/>
</dbReference>
<dbReference type="GO" id="GO:0004581">
    <property type="term" value="F:dolichyl-phosphate beta-glucosyltransferase activity"/>
    <property type="evidence" value="ECO:0007669"/>
    <property type="project" value="UniProtKB-EC"/>
</dbReference>
<dbReference type="STRING" id="886293.Sinac_3799"/>
<evidence type="ECO:0000256" key="10">
    <source>
        <dbReference type="ARBA" id="ARBA00022989"/>
    </source>
</evidence>
<dbReference type="PANTHER" id="PTHR10859:SF91">
    <property type="entry name" value="DOLICHYL-PHOSPHATE BETA-GLUCOSYLTRANSFERASE"/>
    <property type="match status" value="1"/>
</dbReference>
<dbReference type="RefSeq" id="WP_015247171.1">
    <property type="nucleotide sequence ID" value="NC_019892.1"/>
</dbReference>
<evidence type="ECO:0000256" key="9">
    <source>
        <dbReference type="ARBA" id="ARBA00022968"/>
    </source>
</evidence>
<comment type="similarity">
    <text evidence="3">Belongs to the glycosyltransferase 2 family.</text>
</comment>
<dbReference type="CDD" id="cd04188">
    <property type="entry name" value="DPG_synthase"/>
    <property type="match status" value="1"/>
</dbReference>
<dbReference type="KEGG" id="saci:Sinac_3799"/>
<dbReference type="eggNOG" id="COG1215">
    <property type="taxonomic scope" value="Bacteria"/>
</dbReference>
<sequence length="290" mass="31670">MEVELSIVIPAYNEARRIPRYLEAIRRHYASLSFERYEAIIVDDGSCDRTSDIVRQAAADWPQLVLIEHAANRGKGAAVRTGMLAARGTMVLFADADGATPICEEQKLREAIAAGADVAIGSRRGGPSGPEANRPWYRELAGRTFSKLARSYLTLSVADPQCGFKMFRQDTISPLFGPCHEEGYLFDLFVLGAATRIGCRIDEVPVTWVEIPGSKVNLLRDSWRMLTGLERIRKSLRRTALPSRLIVAVPSSESSTVIDEGVPDDHGAPVASGLLTESYAGSPVLPRTSV</sequence>
<evidence type="ECO:0000256" key="2">
    <source>
        <dbReference type="ARBA" id="ARBA00004922"/>
    </source>
</evidence>
<evidence type="ECO:0000256" key="8">
    <source>
        <dbReference type="ARBA" id="ARBA00022824"/>
    </source>
</evidence>
<reference evidence="14 15" key="1">
    <citation type="submission" date="2012-02" db="EMBL/GenBank/DDBJ databases">
        <title>Complete sequence of chromosome of Singulisphaera acidiphila DSM 18658.</title>
        <authorList>
            <consortium name="US DOE Joint Genome Institute (JGI-PGF)"/>
            <person name="Lucas S."/>
            <person name="Copeland A."/>
            <person name="Lapidus A."/>
            <person name="Glavina del Rio T."/>
            <person name="Dalin E."/>
            <person name="Tice H."/>
            <person name="Bruce D."/>
            <person name="Goodwin L."/>
            <person name="Pitluck S."/>
            <person name="Peters L."/>
            <person name="Ovchinnikova G."/>
            <person name="Chertkov O."/>
            <person name="Kyrpides N."/>
            <person name="Mavromatis K."/>
            <person name="Ivanova N."/>
            <person name="Brettin T."/>
            <person name="Detter J.C."/>
            <person name="Han C."/>
            <person name="Larimer F."/>
            <person name="Land M."/>
            <person name="Hauser L."/>
            <person name="Markowitz V."/>
            <person name="Cheng J.-F."/>
            <person name="Hugenholtz P."/>
            <person name="Woyke T."/>
            <person name="Wu D."/>
            <person name="Tindall B."/>
            <person name="Pomrenke H."/>
            <person name="Brambilla E."/>
            <person name="Klenk H.-P."/>
            <person name="Eisen J.A."/>
        </authorList>
    </citation>
    <scope>NUCLEOTIDE SEQUENCE [LARGE SCALE GENOMIC DNA]</scope>
    <source>
        <strain evidence="15">ATCC BAA-1392 / DSM 18658 / VKM B-2454 / MOB10</strain>
    </source>
</reference>
<dbReference type="EMBL" id="CP003364">
    <property type="protein sequence ID" value="AGA28032.1"/>
    <property type="molecule type" value="Genomic_DNA"/>
</dbReference>
<comment type="subcellular location">
    <subcellularLocation>
        <location evidence="1">Endoplasmic reticulum membrane</location>
        <topology evidence="1">Single-pass membrane protein</topology>
    </subcellularLocation>
</comment>
<keyword evidence="10" id="KW-1133">Transmembrane helix</keyword>
<dbReference type="EC" id="2.4.1.117" evidence="4"/>
<keyword evidence="5" id="KW-0328">Glycosyltransferase</keyword>
<accession>L0DFJ5</accession>
<evidence type="ECO:0000259" key="13">
    <source>
        <dbReference type="Pfam" id="PF00535"/>
    </source>
</evidence>
<evidence type="ECO:0000313" key="14">
    <source>
        <dbReference type="EMBL" id="AGA28032.1"/>
    </source>
</evidence>
<feature type="domain" description="Glycosyltransferase 2-like" evidence="13">
    <location>
        <begin position="6"/>
        <end position="171"/>
    </location>
</feature>
<keyword evidence="11" id="KW-0472">Membrane</keyword>
<comment type="pathway">
    <text evidence="2">Protein modification; protein glycosylation.</text>
</comment>
<protein>
    <recommendedName>
        <fullName evidence="4">dolichyl-phosphate beta-glucosyltransferase</fullName>
        <ecNumber evidence="4">2.4.1.117</ecNumber>
    </recommendedName>
</protein>
<comment type="catalytic activity">
    <reaction evidence="12">
        <text>a di-trans,poly-cis-dolichyl phosphate + UDP-alpha-D-glucose = a di-trans,poly-cis-dolichyl beta-D-glucosyl phosphate + UDP</text>
        <dbReference type="Rhea" id="RHEA:15401"/>
        <dbReference type="Rhea" id="RHEA-COMP:19498"/>
        <dbReference type="Rhea" id="RHEA-COMP:19502"/>
        <dbReference type="ChEBI" id="CHEBI:57525"/>
        <dbReference type="ChEBI" id="CHEBI:57683"/>
        <dbReference type="ChEBI" id="CHEBI:58223"/>
        <dbReference type="ChEBI" id="CHEBI:58885"/>
        <dbReference type="EC" id="2.4.1.117"/>
    </reaction>
    <physiologicalReaction direction="left-to-right" evidence="12">
        <dbReference type="Rhea" id="RHEA:15402"/>
    </physiologicalReaction>
</comment>
<organism evidence="14 15">
    <name type="scientific">Singulisphaera acidiphila (strain ATCC BAA-1392 / DSM 18658 / VKM B-2454 / MOB10)</name>
    <dbReference type="NCBI Taxonomy" id="886293"/>
    <lineage>
        <taxon>Bacteria</taxon>
        <taxon>Pseudomonadati</taxon>
        <taxon>Planctomycetota</taxon>
        <taxon>Planctomycetia</taxon>
        <taxon>Isosphaerales</taxon>
        <taxon>Isosphaeraceae</taxon>
        <taxon>Singulisphaera</taxon>
    </lineage>
</organism>
<dbReference type="Proteomes" id="UP000010798">
    <property type="component" value="Chromosome"/>
</dbReference>
<keyword evidence="9" id="KW-0735">Signal-anchor</keyword>
<evidence type="ECO:0000256" key="4">
    <source>
        <dbReference type="ARBA" id="ARBA00012583"/>
    </source>
</evidence>
<dbReference type="HOGENOM" id="CLU_033536_9_0_0"/>
<evidence type="ECO:0000256" key="12">
    <source>
        <dbReference type="ARBA" id="ARBA00045097"/>
    </source>
</evidence>
<evidence type="ECO:0000256" key="3">
    <source>
        <dbReference type="ARBA" id="ARBA00006739"/>
    </source>
</evidence>
<name>L0DFJ5_SINAD</name>
<gene>
    <name evidence="14" type="ordered locus">Sinac_3799</name>
</gene>
<evidence type="ECO:0000256" key="7">
    <source>
        <dbReference type="ARBA" id="ARBA00022692"/>
    </source>
</evidence>
<dbReference type="AlphaFoldDB" id="L0DFJ5"/>
<dbReference type="Pfam" id="PF00535">
    <property type="entry name" value="Glycos_transf_2"/>
    <property type="match status" value="1"/>
</dbReference>
<proteinExistence type="inferred from homology"/>
<evidence type="ECO:0000256" key="11">
    <source>
        <dbReference type="ARBA" id="ARBA00023136"/>
    </source>
</evidence>
<keyword evidence="6 14" id="KW-0808">Transferase</keyword>
<keyword evidence="7" id="KW-0812">Transmembrane</keyword>
<evidence type="ECO:0000256" key="5">
    <source>
        <dbReference type="ARBA" id="ARBA00022676"/>
    </source>
</evidence>
<dbReference type="SUPFAM" id="SSF53448">
    <property type="entry name" value="Nucleotide-diphospho-sugar transferases"/>
    <property type="match status" value="1"/>
</dbReference>
<dbReference type="InterPro" id="IPR001173">
    <property type="entry name" value="Glyco_trans_2-like"/>
</dbReference>
<dbReference type="Gene3D" id="3.90.550.10">
    <property type="entry name" value="Spore Coat Polysaccharide Biosynthesis Protein SpsA, Chain A"/>
    <property type="match status" value="1"/>
</dbReference>
<keyword evidence="8" id="KW-0256">Endoplasmic reticulum</keyword>